<dbReference type="EMBL" id="BK032572">
    <property type="protein sequence ID" value="DAF48714.1"/>
    <property type="molecule type" value="Genomic_DNA"/>
</dbReference>
<sequence length="133" mass="15442">MSEYAMKSIREKLCRELDEVARKPDLGAGDLDILHKITDTVKNIDKIEMLEDGDYSRAGEWEADMRGAYGRGSSYARRGTHYVRGHYSRDGEGDRYSERYSRDGMREHIEGMMRDAQDDRTREALRRCLEDLG</sequence>
<proteinExistence type="predicted"/>
<accession>A0A8S5SDC3</accession>
<protein>
    <submittedName>
        <fullName evidence="1">Uncharacterized protein</fullName>
    </submittedName>
</protein>
<reference evidence="1" key="1">
    <citation type="journal article" date="2021" name="Proc. Natl. Acad. Sci. U.S.A.">
        <title>A Catalog of Tens of Thousands of Viruses from Human Metagenomes Reveals Hidden Associations with Chronic Diseases.</title>
        <authorList>
            <person name="Tisza M.J."/>
            <person name="Buck C.B."/>
        </authorList>
    </citation>
    <scope>NUCLEOTIDE SEQUENCE</scope>
    <source>
        <strain evidence="1">CtrCv3</strain>
    </source>
</reference>
<evidence type="ECO:0000313" key="1">
    <source>
        <dbReference type="EMBL" id="DAF48714.1"/>
    </source>
</evidence>
<name>A0A8S5SDC3_9CAUD</name>
<organism evidence="1">
    <name type="scientific">Siphoviridae sp. ctrCv3</name>
    <dbReference type="NCBI Taxonomy" id="2827954"/>
    <lineage>
        <taxon>Viruses</taxon>
        <taxon>Duplodnaviria</taxon>
        <taxon>Heunggongvirae</taxon>
        <taxon>Uroviricota</taxon>
        <taxon>Caudoviricetes</taxon>
    </lineage>
</organism>